<name>A0A2S1KTB6_9LACO</name>
<sequence length="87" mass="9538">MMADYSAMSTGVGQLNYTFGTSTAAEFGVKIENAGTHTNGFRQTQIARIQERVAAKPNITFARLRADLNMDTADLRQLAREAGVELR</sequence>
<organism evidence="1 2">
    <name type="scientific">Weissella cibaria</name>
    <dbReference type="NCBI Taxonomy" id="137591"/>
    <lineage>
        <taxon>Bacteria</taxon>
        <taxon>Bacillati</taxon>
        <taxon>Bacillota</taxon>
        <taxon>Bacilli</taxon>
        <taxon>Lactobacillales</taxon>
        <taxon>Lactobacillaceae</taxon>
        <taxon>Weissella</taxon>
    </lineage>
</organism>
<protein>
    <submittedName>
        <fullName evidence="1">Uncharacterized protein</fullName>
    </submittedName>
</protein>
<dbReference type="Proteomes" id="UP000244870">
    <property type="component" value="Chromosome"/>
</dbReference>
<dbReference type="RefSeq" id="WP_224159296.1">
    <property type="nucleotide sequence ID" value="NZ_BJEF01000001.1"/>
</dbReference>
<dbReference type="AlphaFoldDB" id="A0A2S1KTB6"/>
<evidence type="ECO:0000313" key="2">
    <source>
        <dbReference type="Proteomes" id="UP000244870"/>
    </source>
</evidence>
<dbReference type="GeneID" id="66961875"/>
<reference evidence="1 2" key="1">
    <citation type="submission" date="2017-04" db="EMBL/GenBank/DDBJ databases">
        <title>Weissella cibaria strain m2 complete genome.</title>
        <authorList>
            <person name="Pan Q."/>
            <person name="Tan M."/>
            <person name="Yao F."/>
            <person name="Su S."/>
        </authorList>
    </citation>
    <scope>NUCLEOTIDE SEQUENCE [LARGE SCALE GENOMIC DNA]</scope>
    <source>
        <strain evidence="1 2">M2</strain>
    </source>
</reference>
<evidence type="ECO:0000313" key="1">
    <source>
        <dbReference type="EMBL" id="AWF96220.1"/>
    </source>
</evidence>
<proteinExistence type="predicted"/>
<dbReference type="EMBL" id="CP020928">
    <property type="protein sequence ID" value="AWF96220.1"/>
    <property type="molecule type" value="Genomic_DNA"/>
</dbReference>
<gene>
    <name evidence="1" type="ORF">B6254_1857</name>
</gene>
<accession>A0A2S1KTB6</accession>